<protein>
    <recommendedName>
        <fullName evidence="2">Nudix hydrolase domain-containing protein</fullName>
    </recommendedName>
</protein>
<dbReference type="InterPro" id="IPR020084">
    <property type="entry name" value="NUDIX_hydrolase_CS"/>
</dbReference>
<keyword evidence="1" id="KW-0378">Hydrolase</keyword>
<dbReference type="Gene3D" id="3.90.79.10">
    <property type="entry name" value="Nucleoside Triphosphate Pyrophosphohydrolase"/>
    <property type="match status" value="1"/>
</dbReference>
<evidence type="ECO:0000313" key="3">
    <source>
        <dbReference type="EMBL" id="KAK3890211.1"/>
    </source>
</evidence>
<gene>
    <name evidence="3" type="ORF">Pcinc_005746</name>
</gene>
<dbReference type="InterPro" id="IPR000086">
    <property type="entry name" value="NUDIX_hydrolase_dom"/>
</dbReference>
<name>A0AAE1KYN8_PETCI</name>
<dbReference type="EMBL" id="JAWQEG010000432">
    <property type="protein sequence ID" value="KAK3890211.1"/>
    <property type="molecule type" value="Genomic_DNA"/>
</dbReference>
<feature type="domain" description="Nudix hydrolase" evidence="2">
    <location>
        <begin position="117"/>
        <end position="261"/>
    </location>
</feature>
<dbReference type="InterPro" id="IPR015797">
    <property type="entry name" value="NUDIX_hydrolase-like_dom_sf"/>
</dbReference>
<evidence type="ECO:0000259" key="2">
    <source>
        <dbReference type="PROSITE" id="PS51462"/>
    </source>
</evidence>
<organism evidence="3 4">
    <name type="scientific">Petrolisthes cinctipes</name>
    <name type="common">Flat porcelain crab</name>
    <dbReference type="NCBI Taxonomy" id="88211"/>
    <lineage>
        <taxon>Eukaryota</taxon>
        <taxon>Metazoa</taxon>
        <taxon>Ecdysozoa</taxon>
        <taxon>Arthropoda</taxon>
        <taxon>Crustacea</taxon>
        <taxon>Multicrustacea</taxon>
        <taxon>Malacostraca</taxon>
        <taxon>Eumalacostraca</taxon>
        <taxon>Eucarida</taxon>
        <taxon>Decapoda</taxon>
        <taxon>Pleocyemata</taxon>
        <taxon>Anomura</taxon>
        <taxon>Galatheoidea</taxon>
        <taxon>Porcellanidae</taxon>
        <taxon>Petrolisthes</taxon>
    </lineage>
</organism>
<reference evidence="3" key="1">
    <citation type="submission" date="2023-10" db="EMBL/GenBank/DDBJ databases">
        <title>Genome assemblies of two species of porcelain crab, Petrolisthes cinctipes and Petrolisthes manimaculis (Anomura: Porcellanidae).</title>
        <authorList>
            <person name="Angst P."/>
        </authorList>
    </citation>
    <scope>NUCLEOTIDE SEQUENCE</scope>
    <source>
        <strain evidence="3">PB745_01</strain>
        <tissue evidence="3">Gill</tissue>
    </source>
</reference>
<dbReference type="CDD" id="cd18888">
    <property type="entry name" value="NUDIX_ADPRase_Nudt5"/>
    <property type="match status" value="1"/>
</dbReference>
<dbReference type="Pfam" id="PF00293">
    <property type="entry name" value="NUDIX"/>
    <property type="match status" value="1"/>
</dbReference>
<dbReference type="PANTHER" id="PTHR11839">
    <property type="entry name" value="UDP/ADP-SUGAR PYROPHOSPHATASE"/>
    <property type="match status" value="1"/>
</dbReference>
<dbReference type="PROSITE" id="PS51462">
    <property type="entry name" value="NUDIX"/>
    <property type="match status" value="1"/>
</dbReference>
<proteinExistence type="predicted"/>
<accession>A0AAE1KYN8</accession>
<dbReference type="AlphaFoldDB" id="A0AAE1KYN8"/>
<dbReference type="GO" id="GO:0005634">
    <property type="term" value="C:nucleus"/>
    <property type="evidence" value="ECO:0007669"/>
    <property type="project" value="TreeGrafter"/>
</dbReference>
<dbReference type="GO" id="GO:0006753">
    <property type="term" value="P:nucleoside phosphate metabolic process"/>
    <property type="evidence" value="ECO:0007669"/>
    <property type="project" value="TreeGrafter"/>
</dbReference>
<keyword evidence="4" id="KW-1185">Reference proteome</keyword>
<dbReference type="GO" id="GO:0019693">
    <property type="term" value="P:ribose phosphate metabolic process"/>
    <property type="evidence" value="ECO:0007669"/>
    <property type="project" value="TreeGrafter"/>
</dbReference>
<dbReference type="GO" id="GO:0047631">
    <property type="term" value="F:ADP-ribose diphosphatase activity"/>
    <property type="evidence" value="ECO:0007669"/>
    <property type="project" value="TreeGrafter"/>
</dbReference>
<dbReference type="PROSITE" id="PS00893">
    <property type="entry name" value="NUDIX_BOX"/>
    <property type="match status" value="1"/>
</dbReference>
<dbReference type="Proteomes" id="UP001286313">
    <property type="component" value="Unassembled WGS sequence"/>
</dbReference>
<comment type="caution">
    <text evidence="3">The sequence shown here is derived from an EMBL/GenBank/DDBJ whole genome shotgun (WGS) entry which is preliminary data.</text>
</comment>
<evidence type="ECO:0000256" key="1">
    <source>
        <dbReference type="ARBA" id="ARBA00022801"/>
    </source>
</evidence>
<dbReference type="PANTHER" id="PTHR11839:SF1">
    <property type="entry name" value="ADP-SUGAR PYROPHOSPHATASE"/>
    <property type="match status" value="1"/>
</dbReference>
<dbReference type="SUPFAM" id="SSF55811">
    <property type="entry name" value="Nudix"/>
    <property type="match status" value="1"/>
</dbReference>
<sequence>MTFIRRGPHSSVFTLHLFTLYSKDTLMLKVALRSTVVTRCYVSCLNRMKFCPLSQTRHQTTTRMTTNEQNVKECQVESVEEVAKGHWLSLNNYHWTDHRGRKRVWEVVERRKTEGSVRQDSVAMLTLVRQTGQEPALVLIKQFRPPLKTYTIEMPAGLVGPGESVVEAALREVKEETGLTGTITDVGSSDDRVVALDPGISGSTMSIVKVQVDGDQKENQKRDCMHGVEGEHIQVMLVPLSHLHHQLTDFASQGLIVDSRVEALALGLALSHL</sequence>
<evidence type="ECO:0000313" key="4">
    <source>
        <dbReference type="Proteomes" id="UP001286313"/>
    </source>
</evidence>